<dbReference type="Gene3D" id="3.30.200.20">
    <property type="entry name" value="Phosphorylase Kinase, domain 1"/>
    <property type="match status" value="1"/>
</dbReference>
<evidence type="ECO:0000313" key="4">
    <source>
        <dbReference type="Proteomes" id="UP000437068"/>
    </source>
</evidence>
<dbReference type="PANTHER" id="PTHR44329">
    <property type="entry name" value="SERINE/THREONINE-PROTEIN KINASE TNNI3K-RELATED"/>
    <property type="match status" value="1"/>
</dbReference>
<dbReference type="InterPro" id="IPR000719">
    <property type="entry name" value="Prot_kinase_dom"/>
</dbReference>
<dbReference type="PROSITE" id="PS50011">
    <property type="entry name" value="PROTEIN_KINASE_DOM"/>
    <property type="match status" value="1"/>
</dbReference>
<dbReference type="EMBL" id="QXGE01003992">
    <property type="protein sequence ID" value="KAE9272403.1"/>
    <property type="molecule type" value="Genomic_DNA"/>
</dbReference>
<dbReference type="GO" id="GO:0004674">
    <property type="term" value="F:protein serine/threonine kinase activity"/>
    <property type="evidence" value="ECO:0007669"/>
    <property type="project" value="TreeGrafter"/>
</dbReference>
<organism evidence="3 4">
    <name type="scientific">Phytophthora fragariae</name>
    <dbReference type="NCBI Taxonomy" id="53985"/>
    <lineage>
        <taxon>Eukaryota</taxon>
        <taxon>Sar</taxon>
        <taxon>Stramenopiles</taxon>
        <taxon>Oomycota</taxon>
        <taxon>Peronosporomycetes</taxon>
        <taxon>Peronosporales</taxon>
        <taxon>Peronosporaceae</taxon>
        <taxon>Phytophthora</taxon>
    </lineage>
</organism>
<dbReference type="GO" id="GO:0005524">
    <property type="term" value="F:ATP binding"/>
    <property type="evidence" value="ECO:0007669"/>
    <property type="project" value="InterPro"/>
</dbReference>
<evidence type="ECO:0000259" key="2">
    <source>
        <dbReference type="PROSITE" id="PS50011"/>
    </source>
</evidence>
<dbReference type="InterPro" id="IPR011009">
    <property type="entry name" value="Kinase-like_dom_sf"/>
</dbReference>
<feature type="domain" description="Protein kinase" evidence="2">
    <location>
        <begin position="78"/>
        <end position="360"/>
    </location>
</feature>
<name>A0A6A4BDW6_9STRA</name>
<dbReference type="InterPro" id="IPR051681">
    <property type="entry name" value="Ser/Thr_Kinases-Pseudokinases"/>
</dbReference>
<evidence type="ECO:0000313" key="3">
    <source>
        <dbReference type="EMBL" id="KAE9272403.1"/>
    </source>
</evidence>
<dbReference type="Proteomes" id="UP000437068">
    <property type="component" value="Unassembled WGS sequence"/>
</dbReference>
<accession>A0A6A4BDW6</accession>
<protein>
    <recommendedName>
        <fullName evidence="2">Protein kinase domain-containing protein</fullName>
    </recommendedName>
</protein>
<dbReference type="AlphaFoldDB" id="A0A6A4BDW6"/>
<dbReference type="Pfam" id="PF00069">
    <property type="entry name" value="Pkinase"/>
    <property type="match status" value="1"/>
</dbReference>
<proteinExistence type="predicted"/>
<dbReference type="Gene3D" id="1.10.510.10">
    <property type="entry name" value="Transferase(Phosphotransferase) domain 1"/>
    <property type="match status" value="1"/>
</dbReference>
<dbReference type="SUPFAM" id="SSF56112">
    <property type="entry name" value="Protein kinase-like (PK-like)"/>
    <property type="match status" value="1"/>
</dbReference>
<gene>
    <name evidence="3" type="ORF">PF001_g27958</name>
</gene>
<comment type="caution">
    <text evidence="3">The sequence shown here is derived from an EMBL/GenBank/DDBJ whole genome shotgun (WGS) entry which is preliminary data.</text>
</comment>
<evidence type="ECO:0000256" key="1">
    <source>
        <dbReference type="SAM" id="MobiDB-lite"/>
    </source>
</evidence>
<reference evidence="3 4" key="1">
    <citation type="submission" date="2018-08" db="EMBL/GenBank/DDBJ databases">
        <title>Genomic investigation of the strawberry pathogen Phytophthora fragariae indicates pathogenicity is determined by transcriptional variation in three key races.</title>
        <authorList>
            <person name="Adams T.M."/>
            <person name="Armitage A.D."/>
            <person name="Sobczyk M.K."/>
            <person name="Bates H.J."/>
            <person name="Dunwell J.M."/>
            <person name="Nellist C.F."/>
            <person name="Harrison R.J."/>
        </authorList>
    </citation>
    <scope>NUCLEOTIDE SEQUENCE [LARGE SCALE GENOMIC DNA]</scope>
    <source>
        <strain evidence="3 4">A4</strain>
    </source>
</reference>
<dbReference type="PANTHER" id="PTHR44329:SF214">
    <property type="entry name" value="PROTEIN KINASE DOMAIN-CONTAINING PROTEIN"/>
    <property type="match status" value="1"/>
</dbReference>
<sequence length="367" mass="40267">MGCIQSALASAQVPGSPRPTEELVAEGGTSTMTAPSHAISYEMSSFKPQRPRNAGVQRLEGLLIDEDINSLRIPRELITIHRLLCSGSYTEVFLGTYHDGQVAVKMLLPETRRSMDHVEALLTEVKIMATMDHPHIVTLVGVAWDVLADICMVSEYMKGGDLRALLASYETESYPHGFDRQKLTIALNVALALTYMHSFQPPVLHANLKSTNILLSAEIEAKISSFGSVNQRPNCTLGGSSGLHRWTAPEVLMGERFDAKADIYSFGVVLSELDQHVLPYSSINGELGQKLTNQSIVLMMVARGELRVEFTSSASGRTRQASSDVHVMNSIDALGTSCVALAPEYRPTAAEVAYNLHKILQQYTNYW</sequence>
<feature type="region of interest" description="Disordered" evidence="1">
    <location>
        <begin position="1"/>
        <end position="31"/>
    </location>
</feature>